<name>A0A1V8SVJ0_9PEZI</name>
<proteinExistence type="predicted"/>
<gene>
    <name evidence="1" type="ORF">B0A48_11354</name>
</gene>
<dbReference type="OrthoDB" id="10009520at2759"/>
<dbReference type="Proteomes" id="UP000192596">
    <property type="component" value="Unassembled WGS sequence"/>
</dbReference>
<keyword evidence="2" id="KW-1185">Reference proteome</keyword>
<evidence type="ECO:0000313" key="2">
    <source>
        <dbReference type="Proteomes" id="UP000192596"/>
    </source>
</evidence>
<accession>A0A1V8SVJ0</accession>
<dbReference type="InParanoid" id="A0A1V8SVJ0"/>
<reference evidence="2" key="1">
    <citation type="submission" date="2017-03" db="EMBL/GenBank/DDBJ databases">
        <title>Genomes of endolithic fungi from Antarctica.</title>
        <authorList>
            <person name="Coleine C."/>
            <person name="Masonjones S."/>
            <person name="Stajich J.E."/>
        </authorList>
    </citation>
    <scope>NUCLEOTIDE SEQUENCE [LARGE SCALE GENOMIC DNA]</scope>
    <source>
        <strain evidence="2">CCFEE 5527</strain>
    </source>
</reference>
<sequence length="587" mass="66775">MASPPITTFVCVWCSDELTEPGYRPKGSDHDPEHGMICKGCAIDAILPLFHQAYEDGSQYPPKWGKVEIMTTDFEDLFPDGFLKSVGCSRWNLPSDPRAIWDKALDPATAIVRREGEDDGQYEFRWSRVADFTDWAQRFENYTNLPIDGDNAEQEAKGLQLCLALRVVFDCKDLKVLAECSAEEVQQELFALKDSFITARPLLDDLDFWAHLDGPRFYTWDSVHPYLKLYATEWRTPCIRHVAAIRRRYLLHASTANAPVNAIVRTSFLAQMRQDRRLLDTIPADHEVQKTATPGTTRVVRDVAWMFSSFQHFHMFIDEPPTRAPPAAFAEVRGRLLMMRSMIQFTGEYELCHQPFSTFVDAAYIFVASLLKMSGWALGISFEPAALDVDLEFVLNEKDLQLFRNDVLHLGAGWVDKVKAMLQTHAATLSFQPRIRLYTQHLMADLLWTTTAVDKLAEAEGSLHPCIRRAFVHTHVEILIFDGIMRSSKLAILGPVLEVFIAYMQWGSTLLKQSVIVPDTAVAKGLGDPRNIQEFTDFTKGMHDKTIRDLRVLGLLTSGPITRKAWPTDSDKPFTIVHTLDRFLLFR</sequence>
<evidence type="ECO:0000313" key="1">
    <source>
        <dbReference type="EMBL" id="OQO03099.1"/>
    </source>
</evidence>
<organism evidence="1 2">
    <name type="scientific">Cryoendolithus antarcticus</name>
    <dbReference type="NCBI Taxonomy" id="1507870"/>
    <lineage>
        <taxon>Eukaryota</taxon>
        <taxon>Fungi</taxon>
        <taxon>Dikarya</taxon>
        <taxon>Ascomycota</taxon>
        <taxon>Pezizomycotina</taxon>
        <taxon>Dothideomycetes</taxon>
        <taxon>Dothideomycetidae</taxon>
        <taxon>Cladosporiales</taxon>
        <taxon>Cladosporiaceae</taxon>
        <taxon>Cryoendolithus</taxon>
    </lineage>
</organism>
<dbReference type="EMBL" id="NAJO01000025">
    <property type="protein sequence ID" value="OQO03099.1"/>
    <property type="molecule type" value="Genomic_DNA"/>
</dbReference>
<protein>
    <submittedName>
        <fullName evidence="1">Uncharacterized protein</fullName>
    </submittedName>
</protein>
<dbReference type="AlphaFoldDB" id="A0A1V8SVJ0"/>
<comment type="caution">
    <text evidence="1">The sequence shown here is derived from an EMBL/GenBank/DDBJ whole genome shotgun (WGS) entry which is preliminary data.</text>
</comment>